<keyword evidence="3" id="KW-1185">Reference proteome</keyword>
<proteinExistence type="predicted"/>
<dbReference type="InterPro" id="IPR051624">
    <property type="entry name" value="RMD1/Sad1-interacting"/>
</dbReference>
<dbReference type="PANTHER" id="PTHR16255">
    <property type="entry name" value="REQUIRED FOR MEIOTIC NUCLEAR DIVISION PROTEIN 1 HOMOLOG"/>
    <property type="match status" value="1"/>
</dbReference>
<accession>A0A1I1G0W1</accession>
<dbReference type="AlphaFoldDB" id="A0A1I1G0W1"/>
<gene>
    <name evidence="2" type="ORF">SAMN05421780_102412</name>
</gene>
<name>A0A1I1G0W1_9BACT</name>
<dbReference type="Proteomes" id="UP000199514">
    <property type="component" value="Unassembled WGS sequence"/>
</dbReference>
<dbReference type="EMBL" id="FOLE01000002">
    <property type="protein sequence ID" value="SFC05459.1"/>
    <property type="molecule type" value="Genomic_DNA"/>
</dbReference>
<evidence type="ECO:0000259" key="1">
    <source>
        <dbReference type="Pfam" id="PF02582"/>
    </source>
</evidence>
<dbReference type="RefSeq" id="WP_091509134.1">
    <property type="nucleotide sequence ID" value="NZ_FOLE01000002.1"/>
</dbReference>
<dbReference type="Pfam" id="PF02582">
    <property type="entry name" value="DUF155"/>
    <property type="match status" value="1"/>
</dbReference>
<evidence type="ECO:0000313" key="3">
    <source>
        <dbReference type="Proteomes" id="UP000199514"/>
    </source>
</evidence>
<dbReference type="InterPro" id="IPR003734">
    <property type="entry name" value="DUF155"/>
</dbReference>
<reference evidence="2 3" key="1">
    <citation type="submission" date="2016-10" db="EMBL/GenBank/DDBJ databases">
        <authorList>
            <person name="de Groot N.N."/>
        </authorList>
    </citation>
    <scope>NUCLEOTIDE SEQUENCE [LARGE SCALE GENOMIC DNA]</scope>
    <source>
        <strain evidence="2 3">DSM 6793</strain>
    </source>
</reference>
<dbReference type="OrthoDB" id="942290at2"/>
<evidence type="ECO:0000313" key="2">
    <source>
        <dbReference type="EMBL" id="SFC05459.1"/>
    </source>
</evidence>
<protein>
    <submittedName>
        <fullName evidence="2">Uncharacterized protein, Rmd1/YagE family</fullName>
    </submittedName>
</protein>
<dbReference type="PANTHER" id="PTHR16255:SF6">
    <property type="entry name" value="PROTEIN RETARDED ROOT GROWTH-LIKE"/>
    <property type="match status" value="1"/>
</dbReference>
<dbReference type="STRING" id="927664.SAMN05421780_102412"/>
<organism evidence="2 3">
    <name type="scientific">Flexibacter flexilis DSM 6793</name>
    <dbReference type="NCBI Taxonomy" id="927664"/>
    <lineage>
        <taxon>Bacteria</taxon>
        <taxon>Pseudomonadati</taxon>
        <taxon>Bacteroidota</taxon>
        <taxon>Cytophagia</taxon>
        <taxon>Cytophagales</taxon>
        <taxon>Flexibacteraceae</taxon>
        <taxon>Flexibacter</taxon>
    </lineage>
</organism>
<sequence>MKIEAYLVAEQINIRKFKADFTAKPFSNSSFELYYVQEHGKYVHVFNYGTVVFVNYNDIEKSDFLKFLRSYTEKPVETEFKEDLIIEITPEAKPTFGYSSLRLPSVDENIVRIIMLNIAQSVAMDFYETLGNQILESTKKFTEDLEQHGRIKISQKNLIKFIGKTLNIKNSIFDNLYIFNSPDLTWENEYLEKVDNNLKEMFDIKTRFRELDYELKIVEDNLRLFTELSQNRESSRLEWIVILLILIEVIDLIISKLL</sequence>
<feature type="domain" description="DUF155" evidence="1">
    <location>
        <begin position="43"/>
        <end position="211"/>
    </location>
</feature>